<accession>A0AAX2SCP3</accession>
<keyword evidence="2" id="KW-1003">Cell membrane</keyword>
<gene>
    <name evidence="8" type="ORF">E4P33_00520</name>
</gene>
<keyword evidence="5 7" id="KW-0472">Membrane</keyword>
<feature type="transmembrane region" description="Helical" evidence="7">
    <location>
        <begin position="40"/>
        <end position="64"/>
    </location>
</feature>
<keyword evidence="9" id="KW-1185">Reference proteome</keyword>
<evidence type="ECO:0000256" key="4">
    <source>
        <dbReference type="ARBA" id="ARBA00022989"/>
    </source>
</evidence>
<evidence type="ECO:0000256" key="5">
    <source>
        <dbReference type="ARBA" id="ARBA00023136"/>
    </source>
</evidence>
<dbReference type="RefSeq" id="WP_039102081.1">
    <property type="nucleotide sequence ID" value="NZ_JALXVE010000129.1"/>
</dbReference>
<evidence type="ECO:0000256" key="6">
    <source>
        <dbReference type="SAM" id="MobiDB-lite"/>
    </source>
</evidence>
<feature type="transmembrane region" description="Helical" evidence="7">
    <location>
        <begin position="205"/>
        <end position="224"/>
    </location>
</feature>
<evidence type="ECO:0000313" key="8">
    <source>
        <dbReference type="EMBL" id="TFI03044.1"/>
    </source>
</evidence>
<evidence type="ECO:0000256" key="3">
    <source>
        <dbReference type="ARBA" id="ARBA00022692"/>
    </source>
</evidence>
<organism evidence="8 9">
    <name type="scientific">Kocuria rhizophila</name>
    <dbReference type="NCBI Taxonomy" id="72000"/>
    <lineage>
        <taxon>Bacteria</taxon>
        <taxon>Bacillati</taxon>
        <taxon>Actinomycetota</taxon>
        <taxon>Actinomycetes</taxon>
        <taxon>Micrococcales</taxon>
        <taxon>Micrococcaceae</taxon>
        <taxon>Kocuria</taxon>
    </lineage>
</organism>
<evidence type="ECO:0000256" key="1">
    <source>
        <dbReference type="ARBA" id="ARBA00004651"/>
    </source>
</evidence>
<keyword evidence="4 7" id="KW-1133">Transmembrane helix</keyword>
<evidence type="ECO:0000313" key="9">
    <source>
        <dbReference type="Proteomes" id="UP000298017"/>
    </source>
</evidence>
<dbReference type="Pfam" id="PF01810">
    <property type="entry name" value="LysE"/>
    <property type="match status" value="2"/>
</dbReference>
<dbReference type="GO" id="GO:0015171">
    <property type="term" value="F:amino acid transmembrane transporter activity"/>
    <property type="evidence" value="ECO:0007669"/>
    <property type="project" value="TreeGrafter"/>
</dbReference>
<dbReference type="PANTHER" id="PTHR30086">
    <property type="entry name" value="ARGININE EXPORTER PROTEIN ARGO"/>
    <property type="match status" value="1"/>
</dbReference>
<protein>
    <submittedName>
        <fullName evidence="8">LysE family translocator</fullName>
    </submittedName>
</protein>
<keyword evidence="3 7" id="KW-0812">Transmembrane</keyword>
<comment type="caution">
    <text evidence="8">The sequence shown here is derived from an EMBL/GenBank/DDBJ whole genome shotgun (WGS) entry which is preliminary data.</text>
</comment>
<feature type="transmembrane region" description="Helical" evidence="7">
    <location>
        <begin position="70"/>
        <end position="88"/>
    </location>
</feature>
<sequence length="287" mass="29542">MTSAQYAALLGLWIAGIVVPGPDIFVILRNAFLSSRRSAVFTALGVMVGNFAWIALSLAGVTVFISDNHVLKLAVQIGGALFLLRMGYGSLRSGLDGRAARRSSTLGPVVRGPQDPGGAHRVQGSAPGRGPGGTGSAAQHPVPHDVAAEPARTGLATDPLRADDAAVVAELSAGSRRGRFLGPEGLTPWRALAQGTVTNLANAKAVVFFVALFGSVVPAGILWWEALAVLGMMVAVGLAWFLAVAWAGSIPALARRFQARAAEVEIVSGVVFALVAVGLLVEALLTL</sequence>
<dbReference type="InterPro" id="IPR001123">
    <property type="entry name" value="LeuE-type"/>
</dbReference>
<dbReference type="EMBL" id="SPNK01000001">
    <property type="protein sequence ID" value="TFI03044.1"/>
    <property type="molecule type" value="Genomic_DNA"/>
</dbReference>
<feature type="transmembrane region" description="Helical" evidence="7">
    <location>
        <begin position="6"/>
        <end position="28"/>
    </location>
</feature>
<evidence type="ECO:0000256" key="7">
    <source>
        <dbReference type="SAM" id="Phobius"/>
    </source>
</evidence>
<feature type="region of interest" description="Disordered" evidence="6">
    <location>
        <begin position="102"/>
        <end position="142"/>
    </location>
</feature>
<dbReference type="AlphaFoldDB" id="A0AAX2SCP3"/>
<feature type="transmembrane region" description="Helical" evidence="7">
    <location>
        <begin position="266"/>
        <end position="285"/>
    </location>
</feature>
<comment type="subcellular location">
    <subcellularLocation>
        <location evidence="1">Cell membrane</location>
        <topology evidence="1">Multi-pass membrane protein</topology>
    </subcellularLocation>
</comment>
<proteinExistence type="predicted"/>
<reference evidence="8 9" key="1">
    <citation type="submission" date="2019-03" db="EMBL/GenBank/DDBJ databases">
        <title>Genome Sequencing and Assembly of Various Microbes Isolated from Alder Root Nodule.</title>
        <authorList>
            <person name="Swanson E."/>
            <person name="Sevigny J.L."/>
            <person name="Pesce C."/>
            <person name="Davis I."/>
            <person name="Kleiner V."/>
            <person name="Tisa L."/>
        </authorList>
    </citation>
    <scope>NUCLEOTIDE SEQUENCE [LARGE SCALE GENOMIC DNA]</scope>
    <source>
        <strain evidence="8 9">4R-31</strain>
    </source>
</reference>
<dbReference type="PANTHER" id="PTHR30086:SF17">
    <property type="entry name" value="LYSE FAMILY TRANSLOCATOR"/>
    <property type="match status" value="1"/>
</dbReference>
<evidence type="ECO:0000256" key="2">
    <source>
        <dbReference type="ARBA" id="ARBA00022475"/>
    </source>
</evidence>
<dbReference type="Proteomes" id="UP000298017">
    <property type="component" value="Unassembled WGS sequence"/>
</dbReference>
<dbReference type="GO" id="GO:0005886">
    <property type="term" value="C:plasma membrane"/>
    <property type="evidence" value="ECO:0007669"/>
    <property type="project" value="UniProtKB-SubCell"/>
</dbReference>
<name>A0AAX2SCP3_KOCRH</name>
<feature type="transmembrane region" description="Helical" evidence="7">
    <location>
        <begin position="230"/>
        <end position="254"/>
    </location>
</feature>